<feature type="transmembrane region" description="Helical" evidence="7">
    <location>
        <begin position="107"/>
        <end position="127"/>
    </location>
</feature>
<dbReference type="PROSITE" id="PS50928">
    <property type="entry name" value="ABC_TM1"/>
    <property type="match status" value="1"/>
</dbReference>
<gene>
    <name evidence="9" type="ordered locus">Gura_3883</name>
</gene>
<comment type="similarity">
    <text evidence="7">Belongs to the binding-protein-dependent transport system permease family.</text>
</comment>
<feature type="transmembrane region" description="Helical" evidence="7">
    <location>
        <begin position="71"/>
        <end position="95"/>
    </location>
</feature>
<dbReference type="CDD" id="cd06261">
    <property type="entry name" value="TM_PBP2"/>
    <property type="match status" value="1"/>
</dbReference>
<evidence type="ECO:0000256" key="5">
    <source>
        <dbReference type="ARBA" id="ARBA00022989"/>
    </source>
</evidence>
<keyword evidence="6 7" id="KW-0472">Membrane</keyword>
<name>A5G8B4_GEOUR</name>
<feature type="domain" description="ABC transmembrane type-1" evidence="8">
    <location>
        <begin position="63"/>
        <end position="249"/>
    </location>
</feature>
<protein>
    <submittedName>
        <fullName evidence="9">Binding-protein-dependent transport systems inner membrane component</fullName>
    </submittedName>
</protein>
<dbReference type="PANTHER" id="PTHR30151">
    <property type="entry name" value="ALKANE SULFONATE ABC TRANSPORTER-RELATED, MEMBRANE SUBUNIT"/>
    <property type="match status" value="1"/>
</dbReference>
<evidence type="ECO:0000313" key="10">
    <source>
        <dbReference type="Proteomes" id="UP000006695"/>
    </source>
</evidence>
<proteinExistence type="inferred from homology"/>
<dbReference type="GO" id="GO:0005886">
    <property type="term" value="C:plasma membrane"/>
    <property type="evidence" value="ECO:0007669"/>
    <property type="project" value="UniProtKB-SubCell"/>
</dbReference>
<reference evidence="9 10" key="1">
    <citation type="submission" date="2007-05" db="EMBL/GenBank/DDBJ databases">
        <title>Complete sequence of Geobacter uraniireducens Rf4.</title>
        <authorList>
            <consortium name="US DOE Joint Genome Institute"/>
            <person name="Copeland A."/>
            <person name="Lucas S."/>
            <person name="Lapidus A."/>
            <person name="Barry K."/>
            <person name="Detter J.C."/>
            <person name="Glavina del Rio T."/>
            <person name="Hammon N."/>
            <person name="Israni S."/>
            <person name="Dalin E."/>
            <person name="Tice H."/>
            <person name="Pitluck S."/>
            <person name="Chertkov O."/>
            <person name="Brettin T."/>
            <person name="Bruce D."/>
            <person name="Han C."/>
            <person name="Schmutz J."/>
            <person name="Larimer F."/>
            <person name="Land M."/>
            <person name="Hauser L."/>
            <person name="Kyrpides N."/>
            <person name="Mikhailova N."/>
            <person name="Shelobolina E."/>
            <person name="Aklujkar M."/>
            <person name="Lovley D."/>
            <person name="Richardson P."/>
        </authorList>
    </citation>
    <scope>NUCLEOTIDE SEQUENCE [LARGE SCALE GENOMIC DNA]</scope>
    <source>
        <strain evidence="9 10">Rf4</strain>
    </source>
</reference>
<evidence type="ECO:0000256" key="4">
    <source>
        <dbReference type="ARBA" id="ARBA00022692"/>
    </source>
</evidence>
<feature type="transmembrane region" description="Helical" evidence="7">
    <location>
        <begin position="230"/>
        <end position="249"/>
    </location>
</feature>
<dbReference type="SUPFAM" id="SSF161098">
    <property type="entry name" value="MetI-like"/>
    <property type="match status" value="1"/>
</dbReference>
<keyword evidence="5 7" id="KW-1133">Transmembrane helix</keyword>
<keyword evidence="2 7" id="KW-0813">Transport</keyword>
<evidence type="ECO:0000256" key="3">
    <source>
        <dbReference type="ARBA" id="ARBA00022475"/>
    </source>
</evidence>
<keyword evidence="10" id="KW-1185">Reference proteome</keyword>
<keyword evidence="3" id="KW-1003">Cell membrane</keyword>
<evidence type="ECO:0000259" key="8">
    <source>
        <dbReference type="PROSITE" id="PS50928"/>
    </source>
</evidence>
<dbReference type="AlphaFoldDB" id="A5G8B4"/>
<evidence type="ECO:0000256" key="2">
    <source>
        <dbReference type="ARBA" id="ARBA00022448"/>
    </source>
</evidence>
<evidence type="ECO:0000256" key="1">
    <source>
        <dbReference type="ARBA" id="ARBA00004651"/>
    </source>
</evidence>
<sequence>MGFTVSFNNKEHLRKISRGIIFPLLILAAWWGLARWELVPPMFLPTPGKVVTAFISLWKEGVLAFNLKVSFIRFFAGTFLGITAGFLLGMLFGMFRTLEKLVAPLFNAIRQVPLLAWIPLIIIFCGIAEASKIFFIALGCSFPIVLSTFDGIRGVRKEYVEVGRVFGFGRIRLIRKIFLPSVLPSLVTGLRMSLNIGWGQLVAAELFMFTQAGGIGNMIGQGRINWRMDIVMVGIIIIGFIGFALDYVAKTFENRFMQWRNS</sequence>
<evidence type="ECO:0000256" key="6">
    <source>
        <dbReference type="ARBA" id="ARBA00023136"/>
    </source>
</evidence>
<dbReference type="InterPro" id="IPR000515">
    <property type="entry name" value="MetI-like"/>
</dbReference>
<dbReference type="RefSeq" id="WP_011940676.1">
    <property type="nucleotide sequence ID" value="NC_009483.1"/>
</dbReference>
<dbReference type="Proteomes" id="UP000006695">
    <property type="component" value="Chromosome"/>
</dbReference>
<dbReference type="KEGG" id="gur:Gura_3883"/>
<accession>A5G8B4</accession>
<feature type="transmembrane region" description="Helical" evidence="7">
    <location>
        <begin position="20"/>
        <end position="38"/>
    </location>
</feature>
<dbReference type="PANTHER" id="PTHR30151:SF38">
    <property type="entry name" value="ALIPHATIC SULFONATES TRANSPORT PERMEASE PROTEIN SSUC-RELATED"/>
    <property type="match status" value="1"/>
</dbReference>
<evidence type="ECO:0000313" key="9">
    <source>
        <dbReference type="EMBL" id="ABQ28032.1"/>
    </source>
</evidence>
<comment type="subcellular location">
    <subcellularLocation>
        <location evidence="1 7">Cell membrane</location>
        <topology evidence="1 7">Multi-pass membrane protein</topology>
    </subcellularLocation>
</comment>
<dbReference type="HOGENOM" id="CLU_046113_1_2_7"/>
<feature type="transmembrane region" description="Helical" evidence="7">
    <location>
        <begin position="133"/>
        <end position="152"/>
    </location>
</feature>
<dbReference type="STRING" id="351605.Gura_3883"/>
<dbReference type="Gene3D" id="1.10.3720.10">
    <property type="entry name" value="MetI-like"/>
    <property type="match status" value="1"/>
</dbReference>
<dbReference type="InterPro" id="IPR035906">
    <property type="entry name" value="MetI-like_sf"/>
</dbReference>
<evidence type="ECO:0000256" key="7">
    <source>
        <dbReference type="RuleBase" id="RU363032"/>
    </source>
</evidence>
<organism evidence="9 10">
    <name type="scientific">Geotalea uraniireducens (strain Rf4)</name>
    <name type="common">Geobacter uraniireducens</name>
    <dbReference type="NCBI Taxonomy" id="351605"/>
    <lineage>
        <taxon>Bacteria</taxon>
        <taxon>Pseudomonadati</taxon>
        <taxon>Thermodesulfobacteriota</taxon>
        <taxon>Desulfuromonadia</taxon>
        <taxon>Geobacterales</taxon>
        <taxon>Geobacteraceae</taxon>
        <taxon>Geotalea</taxon>
    </lineage>
</organism>
<dbReference type="EMBL" id="CP000698">
    <property type="protein sequence ID" value="ABQ28032.1"/>
    <property type="molecule type" value="Genomic_DNA"/>
</dbReference>
<keyword evidence="4 7" id="KW-0812">Transmembrane</keyword>
<dbReference type="Pfam" id="PF00528">
    <property type="entry name" value="BPD_transp_1"/>
    <property type="match status" value="1"/>
</dbReference>
<dbReference type="GO" id="GO:0055085">
    <property type="term" value="P:transmembrane transport"/>
    <property type="evidence" value="ECO:0007669"/>
    <property type="project" value="InterPro"/>
</dbReference>